<evidence type="ECO:0000313" key="1">
    <source>
        <dbReference type="EMBL" id="PCS23072.1"/>
    </source>
</evidence>
<dbReference type="AlphaFoldDB" id="A0A2A5T4H6"/>
<sequence length="38" mass="4558">MDVRPAGMKGKRYRKKYDCKTEATHYKKFVLTNFDDTD</sequence>
<keyword evidence="2" id="KW-1185">Reference proteome</keyword>
<name>A0A2A5T4H6_9GAMM</name>
<evidence type="ECO:0000313" key="2">
    <source>
        <dbReference type="Proteomes" id="UP000219020"/>
    </source>
</evidence>
<protein>
    <submittedName>
        <fullName evidence="1">Uncharacterized protein</fullName>
    </submittedName>
</protein>
<dbReference type="Proteomes" id="UP000219020">
    <property type="component" value="Unassembled WGS sequence"/>
</dbReference>
<accession>A0A2A5T4H6</accession>
<proteinExistence type="predicted"/>
<organism evidence="1 2">
    <name type="scientific">Candidatus Enterovibrio escicola</name>
    <dbReference type="NCBI Taxonomy" id="1927127"/>
    <lineage>
        <taxon>Bacteria</taxon>
        <taxon>Pseudomonadati</taxon>
        <taxon>Pseudomonadota</taxon>
        <taxon>Gammaproteobacteria</taxon>
        <taxon>Vibrionales</taxon>
        <taxon>Vibrionaceae</taxon>
        <taxon>Enterovibrio</taxon>
    </lineage>
</organism>
<dbReference type="EMBL" id="NBYY01000011">
    <property type="protein sequence ID" value="PCS23072.1"/>
    <property type="molecule type" value="Genomic_DNA"/>
</dbReference>
<comment type="caution">
    <text evidence="1">The sequence shown here is derived from an EMBL/GenBank/DDBJ whole genome shotgun (WGS) entry which is preliminary data.</text>
</comment>
<gene>
    <name evidence="1" type="ORF">BTN49_1064</name>
</gene>
<reference evidence="2" key="1">
    <citation type="submission" date="2017-04" db="EMBL/GenBank/DDBJ databases">
        <title>Genome evolution of the luminous symbionts of deep sea anglerfish.</title>
        <authorList>
            <person name="Hendry T.A."/>
        </authorList>
    </citation>
    <scope>NUCLEOTIDE SEQUENCE [LARGE SCALE GENOMIC DNA]</scope>
</reference>